<dbReference type="Gene3D" id="3.30.360.10">
    <property type="entry name" value="Dihydrodipicolinate Reductase, domain 2"/>
    <property type="match status" value="1"/>
</dbReference>
<name>A0ABW8RNK8_9BACI</name>
<feature type="domain" description="GFO/IDH/MocA-like oxidoreductase" evidence="2">
    <location>
        <begin position="127"/>
        <end position="250"/>
    </location>
</feature>
<dbReference type="InterPro" id="IPR036291">
    <property type="entry name" value="NAD(P)-bd_dom_sf"/>
</dbReference>
<dbReference type="SUPFAM" id="SSF51735">
    <property type="entry name" value="NAD(P)-binding Rossmann-fold domains"/>
    <property type="match status" value="1"/>
</dbReference>
<dbReference type="SUPFAM" id="SSF55347">
    <property type="entry name" value="Glyceraldehyde-3-phosphate dehydrogenase-like, C-terminal domain"/>
    <property type="match status" value="1"/>
</dbReference>
<accession>A0ABW8RNK8</accession>
<evidence type="ECO:0000313" key="4">
    <source>
        <dbReference type="Proteomes" id="UP001623041"/>
    </source>
</evidence>
<reference evidence="3 4" key="1">
    <citation type="submission" date="2024-11" db="EMBL/GenBank/DDBJ databases">
        <authorList>
            <person name="Lucas J.A."/>
        </authorList>
    </citation>
    <scope>NUCLEOTIDE SEQUENCE [LARGE SCALE GENOMIC DNA]</scope>
    <source>
        <strain evidence="3 4">Z 5.4</strain>
    </source>
</reference>
<dbReference type="InterPro" id="IPR000683">
    <property type="entry name" value="Gfo/Idh/MocA-like_OxRdtase_N"/>
</dbReference>
<evidence type="ECO:0000313" key="3">
    <source>
        <dbReference type="EMBL" id="MFK9095105.1"/>
    </source>
</evidence>
<gene>
    <name evidence="3" type="ORF">ACJEBI_27065</name>
</gene>
<dbReference type="PANTHER" id="PTHR43249:SF1">
    <property type="entry name" value="D-GLUCOSIDE 3-DEHYDROGENASE"/>
    <property type="match status" value="1"/>
</dbReference>
<evidence type="ECO:0000259" key="2">
    <source>
        <dbReference type="Pfam" id="PF22725"/>
    </source>
</evidence>
<dbReference type="Gene3D" id="3.40.50.720">
    <property type="entry name" value="NAD(P)-binding Rossmann-like Domain"/>
    <property type="match status" value="1"/>
</dbReference>
<dbReference type="InterPro" id="IPR052515">
    <property type="entry name" value="Gfo/Idh/MocA_Oxidoreductase"/>
</dbReference>
<dbReference type="Proteomes" id="UP001623041">
    <property type="component" value="Unassembled WGS sequence"/>
</dbReference>
<organism evidence="3 4">
    <name type="scientific">Bacillus salipaludis</name>
    <dbReference type="NCBI Taxonomy" id="2547811"/>
    <lineage>
        <taxon>Bacteria</taxon>
        <taxon>Bacillati</taxon>
        <taxon>Bacillota</taxon>
        <taxon>Bacilli</taxon>
        <taxon>Bacillales</taxon>
        <taxon>Bacillaceae</taxon>
        <taxon>Bacillus</taxon>
    </lineage>
</organism>
<comment type="caution">
    <text evidence="3">The sequence shown here is derived from an EMBL/GenBank/DDBJ whole genome shotgun (WGS) entry which is preliminary data.</text>
</comment>
<dbReference type="InterPro" id="IPR055170">
    <property type="entry name" value="GFO_IDH_MocA-like_dom"/>
</dbReference>
<keyword evidence="4" id="KW-1185">Reference proteome</keyword>
<protein>
    <submittedName>
        <fullName evidence="3">Gfo/Idh/MocA family protein</fullName>
    </submittedName>
</protein>
<dbReference type="Pfam" id="PF01408">
    <property type="entry name" value="GFO_IDH_MocA"/>
    <property type="match status" value="1"/>
</dbReference>
<dbReference type="Pfam" id="PF22725">
    <property type="entry name" value="GFO_IDH_MocA_C3"/>
    <property type="match status" value="1"/>
</dbReference>
<dbReference type="RefSeq" id="WP_406583513.1">
    <property type="nucleotide sequence ID" value="NZ_JBJHQH010000033.1"/>
</dbReference>
<proteinExistence type="predicted"/>
<feature type="domain" description="Gfo/Idh/MocA-like oxidoreductase N-terminal" evidence="1">
    <location>
        <begin position="3"/>
        <end position="110"/>
    </location>
</feature>
<dbReference type="EMBL" id="JBJHQH010000033">
    <property type="protein sequence ID" value="MFK9095105.1"/>
    <property type="molecule type" value="Genomic_DNA"/>
</dbReference>
<evidence type="ECO:0000259" key="1">
    <source>
        <dbReference type="Pfam" id="PF01408"/>
    </source>
</evidence>
<dbReference type="PANTHER" id="PTHR43249">
    <property type="entry name" value="UDP-N-ACETYL-2-AMINO-2-DEOXY-D-GLUCURONATE OXIDASE"/>
    <property type="match status" value="1"/>
</dbReference>
<sequence length="340" mass="38088">MLKAALIGLGDISTIHLPAIKANPNVELTAVCDLDKGARNIVPEARFYTDYQEMLESEALDVVHICLPHYLHNPVTKACVEKGVHVFLEKPLGLNTEEALELVELEQNHPDIKICVCFQNRYNESFEMLQEIAESGEYGRIVGIKGLVAWFRPKSYYDVKPWRGQMEYAGGGVMINQALHTLDLMQLLGGKIESIRGSVDQLLDYGIEVEDTASARIQFESGATGLFFATNANTVNSSVELQVIFEKGKFTIKDSILTRVNEDGKKEELVEDAKLPGTKFYYGASHKKLIHLFHQCIEEDLHNYVHANNALVSIQMIDAIRKSSVEKKAIKLEELNHAKS</sequence>